<evidence type="ECO:0000313" key="2">
    <source>
        <dbReference type="Proteomes" id="UP000077069"/>
    </source>
</evidence>
<dbReference type="RefSeq" id="XP_018028975.1">
    <property type="nucleotide sequence ID" value="XM_018175116.1"/>
</dbReference>
<accession>A0A177BWA5</accession>
<dbReference type="EMBL" id="KV441565">
    <property type="protein sequence ID" value="OAF98609.1"/>
    <property type="molecule type" value="Genomic_DNA"/>
</dbReference>
<dbReference type="Proteomes" id="UP000077069">
    <property type="component" value="Unassembled WGS sequence"/>
</dbReference>
<dbReference type="OrthoDB" id="3943268at2759"/>
<keyword evidence="2" id="KW-1185">Reference proteome</keyword>
<protein>
    <submittedName>
        <fullName evidence="1">Uncharacterized protein</fullName>
    </submittedName>
</protein>
<evidence type="ECO:0000313" key="1">
    <source>
        <dbReference type="EMBL" id="OAF98609.1"/>
    </source>
</evidence>
<dbReference type="AlphaFoldDB" id="A0A177BWA5"/>
<reference evidence="1 2" key="1">
    <citation type="submission" date="2016-05" db="EMBL/GenBank/DDBJ databases">
        <title>Comparative analysis of secretome profiles of manganese(II)-oxidizing ascomycete fungi.</title>
        <authorList>
            <consortium name="DOE Joint Genome Institute"/>
            <person name="Zeiner C.A."/>
            <person name="Purvine S.O."/>
            <person name="Zink E.M."/>
            <person name="Wu S."/>
            <person name="Pasa-Tolic L."/>
            <person name="Chaput D.L."/>
            <person name="Haridas S."/>
            <person name="Grigoriev I.V."/>
            <person name="Santelli C.M."/>
            <person name="Hansel C.M."/>
        </authorList>
    </citation>
    <scope>NUCLEOTIDE SEQUENCE [LARGE SCALE GENOMIC DNA]</scope>
    <source>
        <strain evidence="1 2">AP3s5-JAC2a</strain>
    </source>
</reference>
<dbReference type="GeneID" id="28758602"/>
<feature type="non-terminal residue" evidence="1">
    <location>
        <position position="174"/>
    </location>
</feature>
<sequence>MWQELLWVPDKDGRFSIRLNLIQDDITFSRRGSYFMNEENGLADGLRSMLERAFKSKEGQGLRAPNGQWNIWQVKRYLRAVNHFLGKKLVAYHVFNGQPARGSELTAMRFRNGALQDRNQVVLDGVMMTVIRYYKSMSQWDSPKVIPRFLPARLGQITTIYLAYVQPFAEYLQV</sequence>
<name>A0A177BWA5_9PLEO</name>
<proteinExistence type="predicted"/>
<gene>
    <name evidence="1" type="ORF">CC84DRAFT_1105865</name>
</gene>
<dbReference type="InParanoid" id="A0A177BWA5"/>
<organism evidence="1 2">
    <name type="scientific">Paraphaeosphaeria sporulosa</name>
    <dbReference type="NCBI Taxonomy" id="1460663"/>
    <lineage>
        <taxon>Eukaryota</taxon>
        <taxon>Fungi</taxon>
        <taxon>Dikarya</taxon>
        <taxon>Ascomycota</taxon>
        <taxon>Pezizomycotina</taxon>
        <taxon>Dothideomycetes</taxon>
        <taxon>Pleosporomycetidae</taxon>
        <taxon>Pleosporales</taxon>
        <taxon>Massarineae</taxon>
        <taxon>Didymosphaeriaceae</taxon>
        <taxon>Paraphaeosphaeria</taxon>
    </lineage>
</organism>